<keyword evidence="2" id="KW-1133">Transmembrane helix</keyword>
<sequence length="366" mass="40781">MNYFGQWPNLELLRQDGSKSLASDVLRDVAYIVLFFGASWCPECEVFMDVIGDFYEAHHEMKGFEVVYISRDYSRDEMMNSFLLSKRAAAAAQRRERQLRRQASKQQRLSTGADQGGNSERTVSEDDQEGAIRQHRNGQDGNSESEHRKVSSRASTSSSSTPPPLKRVVELRVSSITRSGLVSASANPISCGRRGFWAVPYDHVGCVGVPILYHLRVVTYPGVVVCRNRPFTANMSPSLLPPLPAAHSLTLSLETSPPEELETELTQSLPSSVIDHANAPQRRQKTPKVARPECYPDVITVAGCFMMDQDPLGEDFPWERMSPKTRRAALLFFVMVTVLAVALLSWTLPILLVARPKASLRAQAKM</sequence>
<dbReference type="Pfam" id="PF13905">
    <property type="entry name" value="Thioredoxin_8"/>
    <property type="match status" value="1"/>
</dbReference>
<dbReference type="AlphaFoldDB" id="A0A836H220"/>
<reference evidence="5" key="1">
    <citation type="journal article" date="2021" name="Microbiol. Resour. Announc.">
        <title>LGAAP: Leishmaniinae Genome Assembly and Annotation Pipeline.</title>
        <authorList>
            <person name="Almutairi H."/>
            <person name="Urbaniak M.D."/>
            <person name="Bates M.D."/>
            <person name="Jariyapan N."/>
            <person name="Kwakye-Nuako G."/>
            <person name="Thomaz-Soccol V."/>
            <person name="Al-Salem W.S."/>
            <person name="Dillon R.J."/>
            <person name="Bates P.A."/>
            <person name="Gatherer D."/>
        </authorList>
    </citation>
    <scope>NUCLEOTIDE SEQUENCE [LARGE SCALE GENOMIC DNA]</scope>
</reference>
<reference evidence="5" key="2">
    <citation type="journal article" date="2021" name="Sci. Data">
        <title>Chromosome-scale genome sequencing, assembly and annotation of six genomes from subfamily Leishmaniinae.</title>
        <authorList>
            <person name="Almutairi H."/>
            <person name="Urbaniak M.D."/>
            <person name="Bates M.D."/>
            <person name="Jariyapan N."/>
            <person name="Kwakye-Nuako G."/>
            <person name="Thomaz Soccol V."/>
            <person name="Al-Salem W.S."/>
            <person name="Dillon R.J."/>
            <person name="Bates P.A."/>
            <person name="Gatherer D."/>
        </authorList>
    </citation>
    <scope>NUCLEOTIDE SEQUENCE [LARGE SCALE GENOMIC DNA]</scope>
</reference>
<dbReference type="EMBL" id="JAFEUZ010000029">
    <property type="protein sequence ID" value="KAG5473778.1"/>
    <property type="molecule type" value="Genomic_DNA"/>
</dbReference>
<dbReference type="GO" id="GO:0005634">
    <property type="term" value="C:nucleus"/>
    <property type="evidence" value="ECO:0007669"/>
    <property type="project" value="TreeGrafter"/>
</dbReference>
<protein>
    <recommendedName>
        <fullName evidence="3">Thioredoxin-like fold domain-containing protein</fullName>
    </recommendedName>
</protein>
<accession>A0A836H220</accession>
<dbReference type="KEGG" id="lmat:92514429"/>
<keyword evidence="5" id="KW-1185">Reference proteome</keyword>
<evidence type="ECO:0000256" key="2">
    <source>
        <dbReference type="SAM" id="Phobius"/>
    </source>
</evidence>
<dbReference type="RefSeq" id="XP_067177012.1">
    <property type="nucleotide sequence ID" value="XM_067321917.1"/>
</dbReference>
<proteinExistence type="predicted"/>
<dbReference type="GO" id="GO:0031397">
    <property type="term" value="P:negative regulation of protein ubiquitination"/>
    <property type="evidence" value="ECO:0007669"/>
    <property type="project" value="TreeGrafter"/>
</dbReference>
<evidence type="ECO:0000256" key="1">
    <source>
        <dbReference type="SAM" id="MobiDB-lite"/>
    </source>
</evidence>
<dbReference type="Proteomes" id="UP000673552">
    <property type="component" value="Unassembled WGS sequence"/>
</dbReference>
<dbReference type="PANTHER" id="PTHR46472">
    <property type="entry name" value="NUCLEOREDOXIN"/>
    <property type="match status" value="1"/>
</dbReference>
<dbReference type="InterPro" id="IPR012336">
    <property type="entry name" value="Thioredoxin-like_fold"/>
</dbReference>
<dbReference type="OrthoDB" id="409136at2759"/>
<feature type="domain" description="Thioredoxin-like fold" evidence="3">
    <location>
        <begin position="31"/>
        <end position="84"/>
    </location>
</feature>
<organism evidence="4 5">
    <name type="scientific">Leishmania martiniquensis</name>
    <dbReference type="NCBI Taxonomy" id="1580590"/>
    <lineage>
        <taxon>Eukaryota</taxon>
        <taxon>Discoba</taxon>
        <taxon>Euglenozoa</taxon>
        <taxon>Kinetoplastea</taxon>
        <taxon>Metakinetoplastina</taxon>
        <taxon>Trypanosomatida</taxon>
        <taxon>Trypanosomatidae</taxon>
        <taxon>Leishmaniinae</taxon>
        <taxon>Leishmania</taxon>
    </lineage>
</organism>
<dbReference type="GeneID" id="92514429"/>
<dbReference type="InterPro" id="IPR036249">
    <property type="entry name" value="Thioredoxin-like_sf"/>
</dbReference>
<keyword evidence="2" id="KW-0472">Membrane</keyword>
<dbReference type="GO" id="GO:0030178">
    <property type="term" value="P:negative regulation of Wnt signaling pathway"/>
    <property type="evidence" value="ECO:0007669"/>
    <property type="project" value="TreeGrafter"/>
</dbReference>
<dbReference type="SUPFAM" id="SSF52833">
    <property type="entry name" value="Thioredoxin-like"/>
    <property type="match status" value="1"/>
</dbReference>
<feature type="compositionally biased region" description="Polar residues" evidence="1">
    <location>
        <begin position="104"/>
        <end position="121"/>
    </location>
</feature>
<evidence type="ECO:0000313" key="5">
    <source>
        <dbReference type="Proteomes" id="UP000673552"/>
    </source>
</evidence>
<keyword evidence="2" id="KW-0812">Transmembrane</keyword>
<gene>
    <name evidence="4" type="ORF">LSCM1_04408</name>
</gene>
<evidence type="ECO:0000313" key="4">
    <source>
        <dbReference type="EMBL" id="KAG5473778.1"/>
    </source>
</evidence>
<comment type="caution">
    <text evidence="4">The sequence shown here is derived from an EMBL/GenBank/DDBJ whole genome shotgun (WGS) entry which is preliminary data.</text>
</comment>
<dbReference type="GO" id="GO:0004791">
    <property type="term" value="F:thioredoxin-disulfide reductase (NADPH) activity"/>
    <property type="evidence" value="ECO:0007669"/>
    <property type="project" value="TreeGrafter"/>
</dbReference>
<dbReference type="Gene3D" id="3.40.30.10">
    <property type="entry name" value="Glutaredoxin"/>
    <property type="match status" value="1"/>
</dbReference>
<feature type="region of interest" description="Disordered" evidence="1">
    <location>
        <begin position="94"/>
        <end position="166"/>
    </location>
</feature>
<name>A0A836H220_9TRYP</name>
<feature type="transmembrane region" description="Helical" evidence="2">
    <location>
        <begin position="330"/>
        <end position="354"/>
    </location>
</feature>
<dbReference type="PANTHER" id="PTHR46472:SF1">
    <property type="entry name" value="NUCLEOREDOXIN"/>
    <property type="match status" value="1"/>
</dbReference>
<evidence type="ECO:0000259" key="3">
    <source>
        <dbReference type="Pfam" id="PF13905"/>
    </source>
</evidence>